<evidence type="ECO:0000256" key="3">
    <source>
        <dbReference type="ARBA" id="ARBA00004906"/>
    </source>
</evidence>
<dbReference type="Gene3D" id="3.90.1750.10">
    <property type="entry name" value="Hect, E3 ligase catalytic domains"/>
    <property type="match status" value="1"/>
</dbReference>
<dbReference type="GO" id="GO:0051028">
    <property type="term" value="P:mRNA transport"/>
    <property type="evidence" value="ECO:0007669"/>
    <property type="project" value="UniProtKB-KW"/>
</dbReference>
<evidence type="ECO:0000313" key="13">
    <source>
        <dbReference type="EMBL" id="SUZ13817.1"/>
    </source>
</evidence>
<comment type="catalytic activity">
    <reaction evidence="1">
        <text>S-ubiquitinyl-[E2 ubiquitin-conjugating enzyme]-L-cysteine + [acceptor protein]-L-lysine = [E2 ubiquitin-conjugating enzyme]-L-cysteine + N(6)-ubiquitinyl-[acceptor protein]-L-lysine.</text>
        <dbReference type="EC" id="2.3.2.26"/>
    </reaction>
</comment>
<dbReference type="FunFam" id="3.90.1750.10:FF:000003">
    <property type="entry name" value="E3 ubiquitin-protein ligase UPL1"/>
    <property type="match status" value="1"/>
</dbReference>
<dbReference type="PANTHER" id="PTHR11254">
    <property type="entry name" value="HECT DOMAIN UBIQUITIN-PROTEIN LIGASE"/>
    <property type="match status" value="1"/>
</dbReference>
<gene>
    <name evidence="13" type="ORF">BGT96224V2_LOCUS7045</name>
</gene>
<keyword evidence="9" id="KW-0539">Nucleus</keyword>
<dbReference type="GO" id="GO:0000209">
    <property type="term" value="P:protein polyubiquitination"/>
    <property type="evidence" value="ECO:0007669"/>
    <property type="project" value="TreeGrafter"/>
</dbReference>
<dbReference type="GO" id="GO:0006511">
    <property type="term" value="P:ubiquitin-dependent protein catabolic process"/>
    <property type="evidence" value="ECO:0007669"/>
    <property type="project" value="TreeGrafter"/>
</dbReference>
<feature type="active site" description="Glycyl thioester intermediate" evidence="11">
    <location>
        <position position="366"/>
    </location>
</feature>
<evidence type="ECO:0000256" key="9">
    <source>
        <dbReference type="ARBA" id="ARBA00023242"/>
    </source>
</evidence>
<evidence type="ECO:0000256" key="2">
    <source>
        <dbReference type="ARBA" id="ARBA00004123"/>
    </source>
</evidence>
<dbReference type="GO" id="GO:0061630">
    <property type="term" value="F:ubiquitin protein ligase activity"/>
    <property type="evidence" value="ECO:0007669"/>
    <property type="project" value="UniProtKB-EC"/>
</dbReference>
<dbReference type="PROSITE" id="PS50237">
    <property type="entry name" value="HECT"/>
    <property type="match status" value="1"/>
</dbReference>
<evidence type="ECO:0000256" key="7">
    <source>
        <dbReference type="ARBA" id="ARBA00022786"/>
    </source>
</evidence>
<evidence type="ECO:0000259" key="12">
    <source>
        <dbReference type="PROSITE" id="PS50237"/>
    </source>
</evidence>
<evidence type="ECO:0000256" key="6">
    <source>
        <dbReference type="ARBA" id="ARBA00022679"/>
    </source>
</evidence>
<reference evidence="13" key="1">
    <citation type="submission" date="2018-07" db="EMBL/GenBank/DDBJ databases">
        <authorList>
            <person name="Quirk P.G."/>
            <person name="Krulwich T.A."/>
        </authorList>
    </citation>
    <scope>NUCLEOTIDE SEQUENCE</scope>
    <source>
        <strain evidence="13">96224</strain>
    </source>
</reference>
<dbReference type="InterPro" id="IPR050409">
    <property type="entry name" value="E3_ubiq-protein_ligase"/>
</dbReference>
<dbReference type="FunFam" id="3.30.2410.10:FF:000004">
    <property type="entry name" value="E3 ubiquitin-protein ligase HUWE1, variant"/>
    <property type="match status" value="1"/>
</dbReference>
<dbReference type="GO" id="GO:0005634">
    <property type="term" value="C:nucleus"/>
    <property type="evidence" value="ECO:0007669"/>
    <property type="project" value="UniProtKB-SubCell"/>
</dbReference>
<dbReference type="FunFam" id="3.30.2160.10:FF:000001">
    <property type="entry name" value="E3 ubiquitin-protein ligase NEDD4-like"/>
    <property type="match status" value="1"/>
</dbReference>
<proteinExistence type="inferred from homology"/>
<evidence type="ECO:0000256" key="4">
    <source>
        <dbReference type="ARBA" id="ARBA00012485"/>
    </source>
</evidence>
<dbReference type="PANTHER" id="PTHR11254:SF67">
    <property type="entry name" value="E3 UBIQUITIN-PROTEIN LIGASE HUWE1"/>
    <property type="match status" value="1"/>
</dbReference>
<dbReference type="AlphaFoldDB" id="A0A381LJH2"/>
<evidence type="ECO:0000256" key="10">
    <source>
        <dbReference type="ARBA" id="ARBA00034494"/>
    </source>
</evidence>
<dbReference type="SUPFAM" id="SSF56204">
    <property type="entry name" value="Hect, E3 ligase catalytic domain"/>
    <property type="match status" value="1"/>
</dbReference>
<dbReference type="Gene3D" id="3.30.2160.10">
    <property type="entry name" value="Hect, E3 ligase catalytic domain"/>
    <property type="match status" value="1"/>
</dbReference>
<sequence length="399" mass="46248">MSGTFSLLVKNPKVLEFDNKRNYFNRSIHAKASNVRETFPPLQLSVRRDLVFHDSFKSLYFQSGDQMKYGKLSIRFHGEEGVDAGGVTREWFQVLSRQMFDPGYALFIPVSSDRTTFHPNQLSSVNEEHLMFFKFIGRIIGKALYEGRVLDCHFSRAVYKRILGKSVSVKDMESLDPDYYKSLVWMLENDITDIITETFSVDNDKFGVNETIDFIPNGRNIPVTEENKHEYVRLMVEWKLTGSVKEQLDEFLKGFHDIIPADLVAIFNEQELELLISGLPEIDVDDWKGNTEYHNYSTSSAQIQWFWRAVRSFDKEERAKLLQFVTGTSKVPLNGFKELEGMNGFSRFNIHRDYGNKDRLPSSHTCFNQLDIPEYESYEILRQQLLTAITAGSEYFGFA</sequence>
<keyword evidence="6" id="KW-0808">Transferase</keyword>
<evidence type="ECO:0000256" key="8">
    <source>
        <dbReference type="ARBA" id="ARBA00022816"/>
    </source>
</evidence>
<keyword evidence="7 11" id="KW-0833">Ubl conjugation pathway</keyword>
<keyword evidence="8" id="KW-0509">mRNA transport</keyword>
<comment type="subcellular location">
    <subcellularLocation>
        <location evidence="2">Nucleus</location>
    </subcellularLocation>
</comment>
<dbReference type="CDD" id="cd00078">
    <property type="entry name" value="HECTc"/>
    <property type="match status" value="1"/>
</dbReference>
<evidence type="ECO:0000256" key="1">
    <source>
        <dbReference type="ARBA" id="ARBA00000885"/>
    </source>
</evidence>
<feature type="domain" description="HECT" evidence="12">
    <location>
        <begin position="63"/>
        <end position="399"/>
    </location>
</feature>
<dbReference type="InterPro" id="IPR000569">
    <property type="entry name" value="HECT_dom"/>
</dbReference>
<name>A0A381LJH2_BLUGR</name>
<keyword evidence="5" id="KW-0813">Transport</keyword>
<organism evidence="13">
    <name type="scientific">Blumeria graminis f. sp. tritici 96224</name>
    <dbReference type="NCBI Taxonomy" id="1268274"/>
    <lineage>
        <taxon>Eukaryota</taxon>
        <taxon>Fungi</taxon>
        <taxon>Dikarya</taxon>
        <taxon>Ascomycota</taxon>
        <taxon>Pezizomycotina</taxon>
        <taxon>Leotiomycetes</taxon>
        <taxon>Erysiphales</taxon>
        <taxon>Erysiphaceae</taxon>
        <taxon>Blumeria</taxon>
    </lineage>
</organism>
<dbReference type="GO" id="GO:0005737">
    <property type="term" value="C:cytoplasm"/>
    <property type="evidence" value="ECO:0007669"/>
    <property type="project" value="TreeGrafter"/>
</dbReference>
<dbReference type="EC" id="2.3.2.26" evidence="4"/>
<evidence type="ECO:0000256" key="5">
    <source>
        <dbReference type="ARBA" id="ARBA00022448"/>
    </source>
</evidence>
<dbReference type="InterPro" id="IPR035983">
    <property type="entry name" value="Hect_E3_ubiquitin_ligase"/>
</dbReference>
<dbReference type="EMBL" id="UIGY01000249">
    <property type="protein sequence ID" value="SUZ13817.1"/>
    <property type="molecule type" value="Genomic_DNA"/>
</dbReference>
<evidence type="ECO:0000256" key="11">
    <source>
        <dbReference type="PROSITE-ProRule" id="PRU00104"/>
    </source>
</evidence>
<comment type="similarity">
    <text evidence="10">Belongs to the UPL family. TOM1/PTR1 subfamily.</text>
</comment>
<comment type="pathway">
    <text evidence="3">Protein modification; protein ubiquitination.</text>
</comment>
<dbReference type="Gene3D" id="3.30.2410.10">
    <property type="entry name" value="Hect, E3 ligase catalytic domain"/>
    <property type="match status" value="1"/>
</dbReference>
<accession>A0A381LJH2</accession>
<protein>
    <recommendedName>
        <fullName evidence="4">HECT-type E3 ubiquitin transferase</fullName>
        <ecNumber evidence="4">2.3.2.26</ecNumber>
    </recommendedName>
</protein>
<dbReference type="OrthoDB" id="8068875at2759"/>
<dbReference type="SMART" id="SM00119">
    <property type="entry name" value="HECTc"/>
    <property type="match status" value="1"/>
</dbReference>
<dbReference type="Pfam" id="PF00632">
    <property type="entry name" value="HECT"/>
    <property type="match status" value="1"/>
</dbReference>